<comment type="caution">
    <text evidence="2">The sequence shown here is derived from an EMBL/GenBank/DDBJ whole genome shotgun (WGS) entry which is preliminary data.</text>
</comment>
<evidence type="ECO:0000313" key="3">
    <source>
        <dbReference type="Proteomes" id="UP001166286"/>
    </source>
</evidence>
<dbReference type="InterPro" id="IPR011051">
    <property type="entry name" value="RmlC_Cupin_sf"/>
</dbReference>
<dbReference type="PANTHER" id="PTHR36156:SF2">
    <property type="entry name" value="CUPIN TYPE-2 DOMAIN-CONTAINING PROTEIN"/>
    <property type="match status" value="1"/>
</dbReference>
<reference evidence="2" key="1">
    <citation type="submission" date="2023-03" db="EMBL/GenBank/DDBJ databases">
        <title>Complete genome of Cladonia borealis.</title>
        <authorList>
            <person name="Park H."/>
        </authorList>
    </citation>
    <scope>NUCLEOTIDE SEQUENCE</scope>
    <source>
        <strain evidence="2">ANT050790</strain>
    </source>
</reference>
<name>A0AA39UDI6_9LECA</name>
<accession>A0AA39UDI6</accession>
<dbReference type="Gene3D" id="2.20.70.150">
    <property type="match status" value="1"/>
</dbReference>
<proteinExistence type="predicted"/>
<dbReference type="InterPro" id="IPR047142">
    <property type="entry name" value="OryJ/VirC-like"/>
</dbReference>
<dbReference type="InterPro" id="IPR013096">
    <property type="entry name" value="Cupin_2"/>
</dbReference>
<dbReference type="SUPFAM" id="SSF51182">
    <property type="entry name" value="RmlC-like cupins"/>
    <property type="match status" value="1"/>
</dbReference>
<dbReference type="Pfam" id="PF07883">
    <property type="entry name" value="Cupin_2"/>
    <property type="match status" value="1"/>
</dbReference>
<feature type="domain" description="Cupin type-2" evidence="1">
    <location>
        <begin position="83"/>
        <end position="148"/>
    </location>
</feature>
<organism evidence="2 3">
    <name type="scientific">Cladonia borealis</name>
    <dbReference type="NCBI Taxonomy" id="184061"/>
    <lineage>
        <taxon>Eukaryota</taxon>
        <taxon>Fungi</taxon>
        <taxon>Dikarya</taxon>
        <taxon>Ascomycota</taxon>
        <taxon>Pezizomycotina</taxon>
        <taxon>Lecanoromycetes</taxon>
        <taxon>OSLEUM clade</taxon>
        <taxon>Lecanoromycetidae</taxon>
        <taxon>Lecanorales</taxon>
        <taxon>Lecanorineae</taxon>
        <taxon>Cladoniaceae</taxon>
        <taxon>Cladonia</taxon>
    </lineage>
</organism>
<dbReference type="CDD" id="cd02231">
    <property type="entry name" value="cupin_BLL6423-like"/>
    <property type="match status" value="1"/>
</dbReference>
<keyword evidence="3" id="KW-1185">Reference proteome</keyword>
<dbReference type="InterPro" id="IPR014710">
    <property type="entry name" value="RmlC-like_jellyroll"/>
</dbReference>
<sequence length="170" mass="18373">MAASTTSLPPPRLVVTGHTADGTSIFHSDSQIAPFQPFGPHGSSFSRFHSRLSVPVSNKNMPPDLANTLPRCPPSGVLFCTTDIPPGGRAPMHRTLSCDYAAVMSGEIVLRLDGGEEKTVRAGEFMVQRGANHEWINRSGEVCRILVVMVASEKLVTEDGKVLEETVFKK</sequence>
<dbReference type="AlphaFoldDB" id="A0AA39UDI6"/>
<dbReference type="PANTHER" id="PTHR36156">
    <property type="entry name" value="SLR2101 PROTEIN"/>
    <property type="match status" value="1"/>
</dbReference>
<dbReference type="Proteomes" id="UP001166286">
    <property type="component" value="Unassembled WGS sequence"/>
</dbReference>
<evidence type="ECO:0000313" key="2">
    <source>
        <dbReference type="EMBL" id="KAK0515546.1"/>
    </source>
</evidence>
<dbReference type="EMBL" id="JAFEKC020000003">
    <property type="protein sequence ID" value="KAK0515546.1"/>
    <property type="molecule type" value="Genomic_DNA"/>
</dbReference>
<protein>
    <recommendedName>
        <fullName evidence="1">Cupin type-2 domain-containing protein</fullName>
    </recommendedName>
</protein>
<gene>
    <name evidence="2" type="ORF">JMJ35_001580</name>
</gene>
<dbReference type="Gene3D" id="2.60.120.10">
    <property type="entry name" value="Jelly Rolls"/>
    <property type="match status" value="1"/>
</dbReference>
<evidence type="ECO:0000259" key="1">
    <source>
        <dbReference type="Pfam" id="PF07883"/>
    </source>
</evidence>